<sequence>MIGAPFVVLAELQGLVQDSTRSTEHAIKVKEIAAMVVDFIQQKFRQSATQSSRPSPIASVPDLFVMGDKVREF</sequence>
<name>A0ABP0F3G3_CLALP</name>
<organism evidence="1 2">
    <name type="scientific">Clavelina lepadiformis</name>
    <name type="common">Light-bulb sea squirt</name>
    <name type="synonym">Ascidia lepadiformis</name>
    <dbReference type="NCBI Taxonomy" id="159417"/>
    <lineage>
        <taxon>Eukaryota</taxon>
        <taxon>Metazoa</taxon>
        <taxon>Chordata</taxon>
        <taxon>Tunicata</taxon>
        <taxon>Ascidiacea</taxon>
        <taxon>Aplousobranchia</taxon>
        <taxon>Clavelinidae</taxon>
        <taxon>Clavelina</taxon>
    </lineage>
</organism>
<evidence type="ECO:0000313" key="1">
    <source>
        <dbReference type="EMBL" id="CAK8672964.1"/>
    </source>
</evidence>
<dbReference type="Proteomes" id="UP001642483">
    <property type="component" value="Unassembled WGS sequence"/>
</dbReference>
<dbReference type="EMBL" id="CAWYQH010000002">
    <property type="protein sequence ID" value="CAK8672964.1"/>
    <property type="molecule type" value="Genomic_DNA"/>
</dbReference>
<gene>
    <name evidence="1" type="ORF">CVLEPA_LOCUS2756</name>
</gene>
<keyword evidence="2" id="KW-1185">Reference proteome</keyword>
<proteinExistence type="predicted"/>
<comment type="caution">
    <text evidence="1">The sequence shown here is derived from an EMBL/GenBank/DDBJ whole genome shotgun (WGS) entry which is preliminary data.</text>
</comment>
<evidence type="ECO:0000313" key="2">
    <source>
        <dbReference type="Proteomes" id="UP001642483"/>
    </source>
</evidence>
<accession>A0ABP0F3G3</accession>
<protein>
    <submittedName>
        <fullName evidence="1">Uncharacterized protein</fullName>
    </submittedName>
</protein>
<reference evidence="1 2" key="1">
    <citation type="submission" date="2024-02" db="EMBL/GenBank/DDBJ databases">
        <authorList>
            <person name="Daric V."/>
            <person name="Darras S."/>
        </authorList>
    </citation>
    <scope>NUCLEOTIDE SEQUENCE [LARGE SCALE GENOMIC DNA]</scope>
</reference>